<dbReference type="PANTHER" id="PTHR38537">
    <property type="entry name" value="JITTERBUG, ISOFORM N"/>
    <property type="match status" value="1"/>
</dbReference>
<dbReference type="WBParaSite" id="SBAD_0000944201-mRNA-1">
    <property type="protein sequence ID" value="SBAD_0000944201-mRNA-1"/>
    <property type="gene ID" value="SBAD_0000944201"/>
</dbReference>
<evidence type="ECO:0000256" key="3">
    <source>
        <dbReference type="PROSITE-ProRule" id="PRU00087"/>
    </source>
</evidence>
<protein>
    <submittedName>
        <fullName evidence="6">Filamin-A</fullName>
    </submittedName>
</protein>
<dbReference type="SUPFAM" id="SSF81296">
    <property type="entry name" value="E set domains"/>
    <property type="match status" value="3"/>
</dbReference>
<reference evidence="4 5" key="2">
    <citation type="submission" date="2018-11" db="EMBL/GenBank/DDBJ databases">
        <authorList>
            <consortium name="Pathogen Informatics"/>
        </authorList>
    </citation>
    <scope>NUCLEOTIDE SEQUENCE [LARGE SCALE GENOMIC DNA]</scope>
</reference>
<dbReference type="PANTHER" id="PTHR38537:SF16">
    <property type="entry name" value="CALPONIN-HOMOLOGY (CH) DOMAIN-CONTAINING PROTEIN"/>
    <property type="match status" value="1"/>
</dbReference>
<sequence>MPALIFSESDLQRIEQAQQPVKSVTEKGSPFKVLALDPSKVSVVNSSGRISLKAAEENELRIDATNAGDYSLYLYWSGSLVPSCPLLAIAKLDKTSDVDPMKVLVSGEGIKEARTKVESEFIIDGRQAGPGYPSCLLKGQKADVPVSLSQIDSYVWRASYVPYIPGLYKLEIKWLDKNVQGSPFRVQVIASGDASKVIVNFDAFQHGVVGQQLKTSVDIRKAGSGELMAQCAGPTKPALCDLIDNQDGTYTMTVKAVEVGNHVITTKFNGEHVPGSPHSVFISSPPDSSKVRVYGSGIEHGILSTFDSTFYVDTKGAGAGQLTIRVRGPKGAFNVEMTRENKKSRLITCRYEPKEPGDYHIDVKWAGEHVPDSPFTVMIFDTQTELDRFLSGQMMNPPYSYPFFPPGWIGPPPGVLVSPSPSNTIYSPMISSPSLPYGPAPQSPYFTSKSVH</sequence>
<evidence type="ECO:0000256" key="2">
    <source>
        <dbReference type="ARBA" id="ARBA00022737"/>
    </source>
</evidence>
<evidence type="ECO:0000256" key="1">
    <source>
        <dbReference type="ARBA" id="ARBA00009238"/>
    </source>
</evidence>
<feature type="repeat" description="Filamin" evidence="3">
    <location>
        <begin position="283"/>
        <end position="379"/>
    </location>
</feature>
<feature type="repeat" description="Filamin" evidence="3">
    <location>
        <begin position="189"/>
        <end position="282"/>
    </location>
</feature>
<dbReference type="GO" id="GO:0030036">
    <property type="term" value="P:actin cytoskeleton organization"/>
    <property type="evidence" value="ECO:0007669"/>
    <property type="project" value="InterPro"/>
</dbReference>
<dbReference type="Gene3D" id="2.60.40.10">
    <property type="entry name" value="Immunoglobulins"/>
    <property type="match status" value="3"/>
</dbReference>
<dbReference type="PROSITE" id="PS50194">
    <property type="entry name" value="FILAMIN_REPEAT"/>
    <property type="match status" value="3"/>
</dbReference>
<proteinExistence type="inferred from homology"/>
<accession>A0A183IZR5</accession>
<dbReference type="OrthoDB" id="18740at2759"/>
<reference evidence="6" key="1">
    <citation type="submission" date="2016-06" db="UniProtKB">
        <authorList>
            <consortium name="WormBaseParasite"/>
        </authorList>
    </citation>
    <scope>IDENTIFICATION</scope>
</reference>
<keyword evidence="2" id="KW-0677">Repeat</keyword>
<comment type="similarity">
    <text evidence="1">Belongs to the filamin family.</text>
</comment>
<dbReference type="AlphaFoldDB" id="A0A183IZR5"/>
<dbReference type="InterPro" id="IPR014756">
    <property type="entry name" value="Ig_E-set"/>
</dbReference>
<dbReference type="SMART" id="SM00557">
    <property type="entry name" value="IG_FLMN"/>
    <property type="match status" value="3"/>
</dbReference>
<dbReference type="InterPro" id="IPR044801">
    <property type="entry name" value="Filamin"/>
</dbReference>
<dbReference type="InterPro" id="IPR017868">
    <property type="entry name" value="Filamin/ABP280_repeat-like"/>
</dbReference>
<name>A0A183IZR5_9BILA</name>
<feature type="repeat" description="Filamin" evidence="3">
    <location>
        <begin position="95"/>
        <end position="188"/>
    </location>
</feature>
<dbReference type="FunFam" id="2.60.40.10:FF:001145">
    <property type="entry name" value="Jitterbug, isoform I"/>
    <property type="match status" value="1"/>
</dbReference>
<dbReference type="Pfam" id="PF00630">
    <property type="entry name" value="Filamin"/>
    <property type="match status" value="3"/>
</dbReference>
<dbReference type="EMBL" id="UZAM01012342">
    <property type="protein sequence ID" value="VDP21298.1"/>
    <property type="molecule type" value="Genomic_DNA"/>
</dbReference>
<dbReference type="GO" id="GO:0051015">
    <property type="term" value="F:actin filament binding"/>
    <property type="evidence" value="ECO:0007669"/>
    <property type="project" value="InterPro"/>
</dbReference>
<evidence type="ECO:0000313" key="5">
    <source>
        <dbReference type="Proteomes" id="UP000270296"/>
    </source>
</evidence>
<dbReference type="InterPro" id="IPR001298">
    <property type="entry name" value="Filamin/ABP280_rpt"/>
</dbReference>
<evidence type="ECO:0000313" key="4">
    <source>
        <dbReference type="EMBL" id="VDP21298.1"/>
    </source>
</evidence>
<dbReference type="InterPro" id="IPR013783">
    <property type="entry name" value="Ig-like_fold"/>
</dbReference>
<dbReference type="Proteomes" id="UP000270296">
    <property type="component" value="Unassembled WGS sequence"/>
</dbReference>
<evidence type="ECO:0000313" key="6">
    <source>
        <dbReference type="WBParaSite" id="SBAD_0000944201-mRNA-1"/>
    </source>
</evidence>
<keyword evidence="5" id="KW-1185">Reference proteome</keyword>
<organism evidence="6">
    <name type="scientific">Soboliphyme baturini</name>
    <dbReference type="NCBI Taxonomy" id="241478"/>
    <lineage>
        <taxon>Eukaryota</taxon>
        <taxon>Metazoa</taxon>
        <taxon>Ecdysozoa</taxon>
        <taxon>Nematoda</taxon>
        <taxon>Enoplea</taxon>
        <taxon>Dorylaimia</taxon>
        <taxon>Dioctophymatida</taxon>
        <taxon>Dioctophymatoidea</taxon>
        <taxon>Soboliphymatidae</taxon>
        <taxon>Soboliphyme</taxon>
    </lineage>
</organism>
<gene>
    <name evidence="4" type="ORF">SBAD_LOCUS9113</name>
</gene>